<dbReference type="AlphaFoldDB" id="A0A9Q3II11"/>
<keyword evidence="2" id="KW-1185">Reference proteome</keyword>
<dbReference type="OrthoDB" id="2518516at2759"/>
<reference evidence="1" key="1">
    <citation type="submission" date="2021-03" db="EMBL/GenBank/DDBJ databases">
        <title>Draft genome sequence of rust myrtle Austropuccinia psidii MF-1, a brazilian biotype.</title>
        <authorList>
            <person name="Quecine M.C."/>
            <person name="Pachon D.M.R."/>
            <person name="Bonatelli M.L."/>
            <person name="Correr F.H."/>
            <person name="Franceschini L.M."/>
            <person name="Leite T.F."/>
            <person name="Margarido G.R.A."/>
            <person name="Almeida C.A."/>
            <person name="Ferrarezi J.A."/>
            <person name="Labate C.A."/>
        </authorList>
    </citation>
    <scope>NUCLEOTIDE SEQUENCE</scope>
    <source>
        <strain evidence="1">MF-1</strain>
    </source>
</reference>
<name>A0A9Q3II11_9BASI</name>
<proteinExistence type="predicted"/>
<accession>A0A9Q3II11</accession>
<comment type="caution">
    <text evidence="1">The sequence shown here is derived from an EMBL/GenBank/DDBJ whole genome shotgun (WGS) entry which is preliminary data.</text>
</comment>
<evidence type="ECO:0000313" key="1">
    <source>
        <dbReference type="EMBL" id="MBW0541347.1"/>
    </source>
</evidence>
<gene>
    <name evidence="1" type="ORF">O181_081062</name>
</gene>
<sequence length="96" mass="11273">MRNPTDSSVTLSEIKNLEKLTTSNFVTWQRGMISSLGMRNLKEIFNDNSEISKTGPLKIKQRKMVYYFIVGYLDDENYNKFVSEDKSDQVLLWRNI</sequence>
<organism evidence="1 2">
    <name type="scientific">Austropuccinia psidii MF-1</name>
    <dbReference type="NCBI Taxonomy" id="1389203"/>
    <lineage>
        <taxon>Eukaryota</taxon>
        <taxon>Fungi</taxon>
        <taxon>Dikarya</taxon>
        <taxon>Basidiomycota</taxon>
        <taxon>Pucciniomycotina</taxon>
        <taxon>Pucciniomycetes</taxon>
        <taxon>Pucciniales</taxon>
        <taxon>Sphaerophragmiaceae</taxon>
        <taxon>Austropuccinia</taxon>
    </lineage>
</organism>
<evidence type="ECO:0000313" key="2">
    <source>
        <dbReference type="Proteomes" id="UP000765509"/>
    </source>
</evidence>
<protein>
    <submittedName>
        <fullName evidence="1">Uncharacterized protein</fullName>
    </submittedName>
</protein>
<dbReference type="Proteomes" id="UP000765509">
    <property type="component" value="Unassembled WGS sequence"/>
</dbReference>
<dbReference type="EMBL" id="AVOT02046018">
    <property type="protein sequence ID" value="MBW0541347.1"/>
    <property type="molecule type" value="Genomic_DNA"/>
</dbReference>